<keyword evidence="2" id="KW-1185">Reference proteome</keyword>
<sequence length="90" mass="9878">MNQTYLKYAAAAALFVLWALLDYLFKQDPADLISSIKWALGALGAYHTITNLQGPQQQVPLAVLMQMLQQFAPQQPAKPGLPTVPLKEAP</sequence>
<name>A0A1N6KPH0_9BURK</name>
<dbReference type="EMBL" id="FSRU01000002">
    <property type="protein sequence ID" value="SIO58439.1"/>
    <property type="molecule type" value="Genomic_DNA"/>
</dbReference>
<dbReference type="RefSeq" id="WP_074298710.1">
    <property type="nucleotide sequence ID" value="NZ_FSRU01000002.1"/>
</dbReference>
<protein>
    <submittedName>
        <fullName evidence="1">Uncharacterized protein</fullName>
    </submittedName>
</protein>
<evidence type="ECO:0000313" key="1">
    <source>
        <dbReference type="EMBL" id="SIO58439.1"/>
    </source>
</evidence>
<reference evidence="1 2" key="1">
    <citation type="submission" date="2016-11" db="EMBL/GenBank/DDBJ databases">
        <authorList>
            <person name="Jaros S."/>
            <person name="Januszkiewicz K."/>
            <person name="Wedrychowicz H."/>
        </authorList>
    </citation>
    <scope>NUCLEOTIDE SEQUENCE [LARGE SCALE GENOMIC DNA]</scope>
    <source>
        <strain evidence="1 2">GAS95</strain>
    </source>
</reference>
<dbReference type="AlphaFoldDB" id="A0A1N6KPH0"/>
<dbReference type="Proteomes" id="UP000185151">
    <property type="component" value="Unassembled WGS sequence"/>
</dbReference>
<accession>A0A1N6KPH0</accession>
<proteinExistence type="predicted"/>
<organism evidence="1 2">
    <name type="scientific">Paraburkholderia phenazinium</name>
    <dbReference type="NCBI Taxonomy" id="60549"/>
    <lineage>
        <taxon>Bacteria</taxon>
        <taxon>Pseudomonadati</taxon>
        <taxon>Pseudomonadota</taxon>
        <taxon>Betaproteobacteria</taxon>
        <taxon>Burkholderiales</taxon>
        <taxon>Burkholderiaceae</taxon>
        <taxon>Paraburkholderia</taxon>
    </lineage>
</organism>
<gene>
    <name evidence="1" type="ORF">SAMN05444165_4145</name>
</gene>
<evidence type="ECO:0000313" key="2">
    <source>
        <dbReference type="Proteomes" id="UP000185151"/>
    </source>
</evidence>